<keyword evidence="9" id="KW-0159">Chromosome partition</keyword>
<keyword evidence="13" id="KW-0137">Centromere</keyword>
<organism evidence="17 18">
    <name type="scientific">Zygosaccharomyces rouxii (strain ATCC 2623 / CBS 732 / NBRC 1130 / NCYC 568 / NRRL Y-229)</name>
    <dbReference type="NCBI Taxonomy" id="559307"/>
    <lineage>
        <taxon>Eukaryota</taxon>
        <taxon>Fungi</taxon>
        <taxon>Dikarya</taxon>
        <taxon>Ascomycota</taxon>
        <taxon>Saccharomycotina</taxon>
        <taxon>Saccharomycetes</taxon>
        <taxon>Saccharomycetales</taxon>
        <taxon>Saccharomycetaceae</taxon>
        <taxon>Zygosaccharomyces</taxon>
    </lineage>
</organism>
<comment type="similarity">
    <text evidence="4">Belongs to the DASH complex DAM1 family.</text>
</comment>
<feature type="compositionally biased region" description="Low complexity" evidence="16">
    <location>
        <begin position="163"/>
        <end position="172"/>
    </location>
</feature>
<dbReference type="PANTHER" id="PTHR28113">
    <property type="entry name" value="DASH COMPLEX SUBUNIT DAM1"/>
    <property type="match status" value="1"/>
</dbReference>
<dbReference type="GO" id="GO:0044732">
    <property type="term" value="C:mitotic spindle pole body"/>
    <property type="evidence" value="ECO:0007669"/>
    <property type="project" value="TreeGrafter"/>
</dbReference>
<evidence type="ECO:0000313" key="17">
    <source>
        <dbReference type="EMBL" id="CAR26996.1"/>
    </source>
</evidence>
<dbReference type="PANTHER" id="PTHR28113:SF1">
    <property type="entry name" value="DASH COMPLEX SUBUNIT DAM1"/>
    <property type="match status" value="1"/>
</dbReference>
<sequence length="327" mass="36339">MSQERQKPVRRSATEYRLSITSNPESRRSSLGGTLDGGSGSSGKNNRLGGGAGTIDDGESIVQEFILPQIREFSDSMITLDANFTQLNFIHESLVDLNESLGALLYGLMCNSWCVDFPHVSHDIEEELQTTKRLEGIRKERKSLLDQLNTYRNKSKSNDLQEQPKLLPQAPLKAPPPPPPQARRNSSVFAPPPSRLPRQKTYGPIEQDSEDENASEASFVSNPMINGLSRHEISKPRPSNASKLRRKSILHTIRNSISSTDLENNEFGSSRRSQGPRMSLGGGATRLISNNNSQNSPSNRRSLDSRNGEGSQLRQSRRTYSGRPPFR</sequence>
<dbReference type="GO" id="GO:1990758">
    <property type="term" value="P:mitotic sister chromatid biorientation"/>
    <property type="evidence" value="ECO:0007669"/>
    <property type="project" value="TreeGrafter"/>
</dbReference>
<name>C5DT85_ZYGRC</name>
<dbReference type="FunCoup" id="C5DT85">
    <property type="interactions" value="229"/>
</dbReference>
<accession>C5DT85</accession>
<feature type="compositionally biased region" description="Low complexity" evidence="16">
    <location>
        <begin position="289"/>
        <end position="300"/>
    </location>
</feature>
<keyword evidence="12" id="KW-0539">Nucleus</keyword>
<evidence type="ECO:0000256" key="15">
    <source>
        <dbReference type="ARBA" id="ARBA00047036"/>
    </source>
</evidence>
<keyword evidence="8" id="KW-0493">Microtubule</keyword>
<evidence type="ECO:0000256" key="2">
    <source>
        <dbReference type="ARBA" id="ARBA00004186"/>
    </source>
</evidence>
<evidence type="ECO:0000256" key="16">
    <source>
        <dbReference type="SAM" id="MobiDB-lite"/>
    </source>
</evidence>
<feature type="region of interest" description="Disordered" evidence="16">
    <location>
        <begin position="152"/>
        <end position="327"/>
    </location>
</feature>
<evidence type="ECO:0000256" key="11">
    <source>
        <dbReference type="ARBA" id="ARBA00023212"/>
    </source>
</evidence>
<keyword evidence="18" id="KW-1185">Reference proteome</keyword>
<evidence type="ECO:0000256" key="14">
    <source>
        <dbReference type="ARBA" id="ARBA00030453"/>
    </source>
</evidence>
<gene>
    <name evidence="17" type="ordered locus">ZYRO0C06402g</name>
</gene>
<dbReference type="GO" id="GO:0042729">
    <property type="term" value="C:DASH complex"/>
    <property type="evidence" value="ECO:0007669"/>
    <property type="project" value="InterPro"/>
</dbReference>
<evidence type="ECO:0000256" key="13">
    <source>
        <dbReference type="ARBA" id="ARBA00023328"/>
    </source>
</evidence>
<evidence type="ECO:0000256" key="7">
    <source>
        <dbReference type="ARBA" id="ARBA00022490"/>
    </source>
</evidence>
<reference evidence="17 18" key="1">
    <citation type="journal article" date="2009" name="Genome Res.">
        <title>Comparative genomics of protoploid Saccharomycetaceae.</title>
        <authorList>
            <consortium name="The Genolevures Consortium"/>
            <person name="Souciet J.-L."/>
            <person name="Dujon B."/>
            <person name="Gaillardin C."/>
            <person name="Johnston M."/>
            <person name="Baret P.V."/>
            <person name="Cliften P."/>
            <person name="Sherman D.J."/>
            <person name="Weissenbach J."/>
            <person name="Westhof E."/>
            <person name="Wincker P."/>
            <person name="Jubin C."/>
            <person name="Poulain J."/>
            <person name="Barbe V."/>
            <person name="Segurens B."/>
            <person name="Artiguenave F."/>
            <person name="Anthouard V."/>
            <person name="Vacherie B."/>
            <person name="Val M.-E."/>
            <person name="Fulton R.S."/>
            <person name="Minx P."/>
            <person name="Wilson R."/>
            <person name="Durrens P."/>
            <person name="Jean G."/>
            <person name="Marck C."/>
            <person name="Martin T."/>
            <person name="Nikolski M."/>
            <person name="Rolland T."/>
            <person name="Seret M.-L."/>
            <person name="Casaregola S."/>
            <person name="Despons L."/>
            <person name="Fairhead C."/>
            <person name="Fischer G."/>
            <person name="Lafontaine I."/>
            <person name="Leh V."/>
            <person name="Lemaire M."/>
            <person name="de Montigny J."/>
            <person name="Neuveglise C."/>
            <person name="Thierry A."/>
            <person name="Blanc-Lenfle I."/>
            <person name="Bleykasten C."/>
            <person name="Diffels J."/>
            <person name="Fritsch E."/>
            <person name="Frangeul L."/>
            <person name="Goeffon A."/>
            <person name="Jauniaux N."/>
            <person name="Kachouri-Lafond R."/>
            <person name="Payen C."/>
            <person name="Potier S."/>
            <person name="Pribylova L."/>
            <person name="Ozanne C."/>
            <person name="Richard G.-F."/>
            <person name="Sacerdot C."/>
            <person name="Straub M.-L."/>
            <person name="Talla E."/>
        </authorList>
    </citation>
    <scope>NUCLEOTIDE SEQUENCE [LARGE SCALE GENOMIC DNA]</scope>
    <source>
        <strain evidence="17 18">ATCC 2623 / CBS 732 / BCRC 21506 / NBRC 1130 / NCYC 568 / NRRL Y-229</strain>
    </source>
</reference>
<dbReference type="AlphaFoldDB" id="C5DT85"/>
<evidence type="ECO:0000256" key="4">
    <source>
        <dbReference type="ARBA" id="ARBA00010073"/>
    </source>
</evidence>
<comment type="subunit">
    <text evidence="15">Component of the DASH complex consisting of ASK1, DAD1, DAD2, DAD3, DAD4, DAM1, DUO1, HSK3, SPC19 and SPC34, with a stoichiometry of one copy of each subunit per complex. Multiple DASH complexes oligomerize to form a ring that encircles spindle microtubules and organizes the rod-like NDC80 complexes of the outer kinetochore. DASH complex oligomerization strengthens microtubule attachments. Within the complex, DAM1 and DUO1 may form the microtubule connections. On cytoplasmic microtubules, DASH complexes appear to form patches instead of rings. Interacts with the outer kinetochore component NDC80; the interaction is direct.</text>
</comment>
<dbReference type="HOGENOM" id="CLU_065404_0_0_1"/>
<dbReference type="Pfam" id="PF08653">
    <property type="entry name" value="DASH_Dam1"/>
    <property type="match status" value="1"/>
</dbReference>
<dbReference type="InterPro" id="IPR013962">
    <property type="entry name" value="DASH_Dam1"/>
</dbReference>
<keyword evidence="7" id="KW-0963">Cytoplasm</keyword>
<dbReference type="GO" id="GO:1990537">
    <property type="term" value="C:mitotic spindle polar microtubule"/>
    <property type="evidence" value="ECO:0007669"/>
    <property type="project" value="TreeGrafter"/>
</dbReference>
<evidence type="ECO:0000256" key="10">
    <source>
        <dbReference type="ARBA" id="ARBA00022838"/>
    </source>
</evidence>
<evidence type="ECO:0000256" key="6">
    <source>
        <dbReference type="ARBA" id="ARBA00022454"/>
    </source>
</evidence>
<protein>
    <recommendedName>
        <fullName evidence="5">DASH complex subunit DAM1</fullName>
    </recommendedName>
    <alternativeName>
        <fullName evidence="14">Outer kinetochore protein DAM1</fullName>
    </alternativeName>
</protein>
<evidence type="ECO:0000256" key="12">
    <source>
        <dbReference type="ARBA" id="ARBA00023242"/>
    </source>
</evidence>
<evidence type="ECO:0000256" key="9">
    <source>
        <dbReference type="ARBA" id="ARBA00022829"/>
    </source>
</evidence>
<feature type="compositionally biased region" description="Polar residues" evidence="16">
    <location>
        <begin position="253"/>
        <end position="273"/>
    </location>
</feature>
<proteinExistence type="inferred from homology"/>
<feature type="region of interest" description="Disordered" evidence="16">
    <location>
        <begin position="1"/>
        <end position="55"/>
    </location>
</feature>
<evidence type="ECO:0000256" key="5">
    <source>
        <dbReference type="ARBA" id="ARBA00020497"/>
    </source>
</evidence>
<keyword evidence="11" id="KW-0206">Cytoskeleton</keyword>
<dbReference type="STRING" id="559307.C5DT85"/>
<dbReference type="InParanoid" id="C5DT85"/>
<keyword evidence="6" id="KW-0158">Chromosome</keyword>
<comment type="subcellular location">
    <subcellularLocation>
        <location evidence="3">Chromosome</location>
        <location evidence="3">Centromere</location>
        <location evidence="3">Kinetochore</location>
    </subcellularLocation>
    <subcellularLocation>
        <location evidence="2">Cytoplasm</location>
        <location evidence="2">Cytoskeleton</location>
        <location evidence="2">Spindle</location>
    </subcellularLocation>
    <subcellularLocation>
        <location evidence="1">Nucleus</location>
    </subcellularLocation>
</comment>
<evidence type="ECO:0000256" key="1">
    <source>
        <dbReference type="ARBA" id="ARBA00004123"/>
    </source>
</evidence>
<dbReference type="KEGG" id="zro:ZYRO0C06402g"/>
<feature type="compositionally biased region" description="Polar residues" evidence="16">
    <location>
        <begin position="215"/>
        <end position="224"/>
    </location>
</feature>
<evidence type="ECO:0000256" key="8">
    <source>
        <dbReference type="ARBA" id="ARBA00022701"/>
    </source>
</evidence>
<keyword evidence="10" id="KW-0995">Kinetochore</keyword>
<dbReference type="EMBL" id="CU928175">
    <property type="protein sequence ID" value="CAR26996.1"/>
    <property type="molecule type" value="Genomic_DNA"/>
</dbReference>
<dbReference type="Proteomes" id="UP000008536">
    <property type="component" value="Chromosome C"/>
</dbReference>
<evidence type="ECO:0000256" key="3">
    <source>
        <dbReference type="ARBA" id="ARBA00004629"/>
    </source>
</evidence>
<evidence type="ECO:0000313" key="18">
    <source>
        <dbReference type="Proteomes" id="UP000008536"/>
    </source>
</evidence>